<dbReference type="OrthoDB" id="7824597at2"/>
<dbReference type="InterPro" id="IPR045395">
    <property type="entry name" value="ALTTAQ_rpt"/>
</dbReference>
<name>A0A1I4DYC1_9PROT</name>
<dbReference type="InterPro" id="IPR010626">
    <property type="entry name" value="DUF1217"/>
</dbReference>
<dbReference type="EMBL" id="FOSQ01000013">
    <property type="protein sequence ID" value="SFK98564.1"/>
    <property type="molecule type" value="Genomic_DNA"/>
</dbReference>
<dbReference type="InterPro" id="IPR023157">
    <property type="entry name" value="AGR-C-984p-like_sf"/>
</dbReference>
<sequence length="434" mass="45792">MLPGLGALTAFAVAQREGSRLEARFADRRDNKAAMDRFREAATQHQDVESLLRDRRTLQVVLEAFQLEGEIDKRGILRKILTEDPTAEGSLANKLTDRRWRELASAFATRQASALTTTQVAALTTTQVAALTAKQVAGLSTEQVRALSSTQVAALSTTQLRALGSAAIAVLDLPDVRALGSTQVAALRPAQVAALTPLQAAVIDPGEIRQWGAAQIRALSSTQIAGLGTTQVAALRTDQLAAMSFDQSRALTTRQLAALGSTQIASLSRATRLGDEAAEAAAAAEARAASPFAADPGLLDRITAGAITNRYEKAMGEGNPGLREALYFLRNAAKVTTIVGLMEDKALTAVVRGALGLPESFGVLDFDQQRTLLTQRLDITKLQDTREVAKLAQRYLALSATPTAGGNSAVMGLFGGSSASAIANLSTRRISFTA</sequence>
<evidence type="ECO:0000313" key="1">
    <source>
        <dbReference type="EMBL" id="SFK98564.1"/>
    </source>
</evidence>
<protein>
    <recommendedName>
        <fullName evidence="3">DUF1217 domain-containing protein</fullName>
    </recommendedName>
</protein>
<keyword evidence="2" id="KW-1185">Reference proteome</keyword>
<proteinExistence type="predicted"/>
<evidence type="ECO:0000313" key="2">
    <source>
        <dbReference type="Proteomes" id="UP000199473"/>
    </source>
</evidence>
<dbReference type="RefSeq" id="WP_092962478.1">
    <property type="nucleotide sequence ID" value="NZ_FOSQ01000013.1"/>
</dbReference>
<dbReference type="Gene3D" id="1.10.3700.10">
    <property type="entry name" value="AGR C 984p-like"/>
    <property type="match status" value="2"/>
</dbReference>
<reference evidence="1 2" key="1">
    <citation type="submission" date="2016-10" db="EMBL/GenBank/DDBJ databases">
        <authorList>
            <person name="de Groot N.N."/>
        </authorList>
    </citation>
    <scope>NUCLEOTIDE SEQUENCE [LARGE SCALE GENOMIC DNA]</scope>
    <source>
        <strain evidence="1 2">DSM 19981</strain>
    </source>
</reference>
<dbReference type="AlphaFoldDB" id="A0A1I4DYC1"/>
<evidence type="ECO:0008006" key="3">
    <source>
        <dbReference type="Google" id="ProtNLM"/>
    </source>
</evidence>
<dbReference type="Proteomes" id="UP000199473">
    <property type="component" value="Unassembled WGS sequence"/>
</dbReference>
<organism evidence="1 2">
    <name type="scientific">Falsiroseomonas stagni DSM 19981</name>
    <dbReference type="NCBI Taxonomy" id="1123062"/>
    <lineage>
        <taxon>Bacteria</taxon>
        <taxon>Pseudomonadati</taxon>
        <taxon>Pseudomonadota</taxon>
        <taxon>Alphaproteobacteria</taxon>
        <taxon>Acetobacterales</taxon>
        <taxon>Roseomonadaceae</taxon>
        <taxon>Falsiroseomonas</taxon>
    </lineage>
</organism>
<dbReference type="STRING" id="1123062.SAMN02745775_11347"/>
<dbReference type="Pfam" id="PF06748">
    <property type="entry name" value="DUF1217"/>
    <property type="match status" value="2"/>
</dbReference>
<dbReference type="Pfam" id="PF20080">
    <property type="entry name" value="ALTTAQ_rpt"/>
    <property type="match status" value="1"/>
</dbReference>
<dbReference type="SUPFAM" id="SSF158837">
    <property type="entry name" value="AGR C 984p-like"/>
    <property type="match status" value="1"/>
</dbReference>
<gene>
    <name evidence="1" type="ORF">SAMN02745775_11347</name>
</gene>
<accession>A0A1I4DYC1</accession>